<dbReference type="Gene3D" id="3.30.1380.10">
    <property type="match status" value="1"/>
</dbReference>
<evidence type="ECO:0000313" key="3">
    <source>
        <dbReference type="EMBL" id="TNC29382.1"/>
    </source>
</evidence>
<evidence type="ECO:0000259" key="2">
    <source>
        <dbReference type="Pfam" id="PF13539"/>
    </source>
</evidence>
<dbReference type="GO" id="GO:0008233">
    <property type="term" value="F:peptidase activity"/>
    <property type="evidence" value="ECO:0007669"/>
    <property type="project" value="InterPro"/>
</dbReference>
<sequence>MTSRRLLVSLVPLAVLGMLAALLAAAPTYAAAPVLTASAPATGYTGAVLTVTGTATPIGGDLTLERRSAAGPWQPVTTGRPAADGTYALRLVVAAGLQTLRVTYRSAEGTVARELRVTGVAAPARVTLAGARRLVDGKRLTLTARWATVDGRQVSGSAQLYGRRAGSATWTRRAAVRITAGVGSVRVRPRVDTIYQLRTPATALVRPGASSGHTVDNLPPGRVVRLPAGAPAPRRTLPPQRRAIAAGPHVRVKKISARVWRSMKGRSWHRGCPVGRSSLRLVEASYYAYDGYRRRGELVVHRSVAKATKRVLIDLYEAKAPIRSMYRVDRFGWSRRLRGGDDMKSMAAGNSSAFNCRGVVGRPGTRSPHSTGRSIDLNTWENPYRSGWGLVPNSAWDSRRSPTAIVYRSRKHAVVRIMARHGFRWLGSADWQHFQYAGRGARHLPTPRTFLD</sequence>
<keyword evidence="1" id="KW-0732">Signal</keyword>
<evidence type="ECO:0000313" key="5">
    <source>
        <dbReference type="Proteomes" id="UP000306740"/>
    </source>
</evidence>
<dbReference type="EMBL" id="VDFR01000230">
    <property type="protein sequence ID" value="TNC29382.1"/>
    <property type="molecule type" value="Genomic_DNA"/>
</dbReference>
<dbReference type="PROSITE" id="PS51318">
    <property type="entry name" value="TAT"/>
    <property type="match status" value="1"/>
</dbReference>
<name>A0A5C4MBC1_9ACTN</name>
<dbReference type="InterPro" id="IPR039561">
    <property type="entry name" value="Peptidase_M15C"/>
</dbReference>
<proteinExistence type="predicted"/>
<accession>A0A5C4MBC1</accession>
<protein>
    <recommendedName>
        <fullName evidence="2">Peptidase M15C domain-containing protein</fullName>
    </recommendedName>
</protein>
<evidence type="ECO:0000256" key="1">
    <source>
        <dbReference type="SAM" id="SignalP"/>
    </source>
</evidence>
<feature type="chain" id="PRO_5038307853" description="Peptidase M15C domain-containing protein" evidence="1">
    <location>
        <begin position="31"/>
        <end position="452"/>
    </location>
</feature>
<dbReference type="AlphaFoldDB" id="A0A5C4MBC1"/>
<dbReference type="InterPro" id="IPR009045">
    <property type="entry name" value="Zn_M74/Hedgehog-like"/>
</dbReference>
<comment type="caution">
    <text evidence="3">The sequence shown here is derived from an EMBL/GenBank/DDBJ whole genome shotgun (WGS) entry which is preliminary data.</text>
</comment>
<dbReference type="SUPFAM" id="SSF55166">
    <property type="entry name" value="Hedgehog/DD-peptidase"/>
    <property type="match status" value="1"/>
</dbReference>
<feature type="domain" description="Peptidase M15C" evidence="2">
    <location>
        <begin position="364"/>
        <end position="436"/>
    </location>
</feature>
<dbReference type="Pfam" id="PF13539">
    <property type="entry name" value="Peptidase_M15_4"/>
    <property type="match status" value="1"/>
</dbReference>
<evidence type="ECO:0000313" key="4">
    <source>
        <dbReference type="EMBL" id="TNC30202.1"/>
    </source>
</evidence>
<organism evidence="3 5">
    <name type="scientific">Mumia zhuanghuii</name>
    <dbReference type="NCBI Taxonomy" id="2585211"/>
    <lineage>
        <taxon>Bacteria</taxon>
        <taxon>Bacillati</taxon>
        <taxon>Actinomycetota</taxon>
        <taxon>Actinomycetes</taxon>
        <taxon>Propionibacteriales</taxon>
        <taxon>Nocardioidaceae</taxon>
        <taxon>Mumia</taxon>
    </lineage>
</organism>
<dbReference type="RefSeq" id="WP_139107275.1">
    <property type="nucleotide sequence ID" value="NZ_VDFR01000223.1"/>
</dbReference>
<feature type="signal peptide" evidence="1">
    <location>
        <begin position="1"/>
        <end position="30"/>
    </location>
</feature>
<dbReference type="EMBL" id="VDFR01000223">
    <property type="protein sequence ID" value="TNC30202.1"/>
    <property type="molecule type" value="Genomic_DNA"/>
</dbReference>
<gene>
    <name evidence="4" type="ORF">FHE65_33020</name>
    <name evidence="3" type="ORF">FHE65_33515</name>
</gene>
<dbReference type="Proteomes" id="UP000306740">
    <property type="component" value="Unassembled WGS sequence"/>
</dbReference>
<dbReference type="OrthoDB" id="9799970at2"/>
<reference evidence="3 5" key="1">
    <citation type="submission" date="2019-05" db="EMBL/GenBank/DDBJ databases">
        <title>Mumia sp. nov., isolated from the intestinal contents of plateau pika (Ochotona curzoniae) in the Qinghai-Tibet plateau of China.</title>
        <authorList>
            <person name="Tian Z."/>
        </authorList>
    </citation>
    <scope>NUCLEOTIDE SEQUENCE [LARGE SCALE GENOMIC DNA]</scope>
    <source>
        <strain evidence="5">527</strain>
        <strain evidence="3">Z527</strain>
    </source>
</reference>
<dbReference type="InterPro" id="IPR006311">
    <property type="entry name" value="TAT_signal"/>
</dbReference>